<dbReference type="RefSeq" id="WP_093526177.1">
    <property type="nucleotide sequence ID" value="NZ_FOIJ01000038.1"/>
</dbReference>
<dbReference type="Proteomes" id="UP000199181">
    <property type="component" value="Unassembled WGS sequence"/>
</dbReference>
<organism evidence="2 3">
    <name type="scientific">Stigmatella erecta</name>
    <dbReference type="NCBI Taxonomy" id="83460"/>
    <lineage>
        <taxon>Bacteria</taxon>
        <taxon>Pseudomonadati</taxon>
        <taxon>Myxococcota</taxon>
        <taxon>Myxococcia</taxon>
        <taxon>Myxococcales</taxon>
        <taxon>Cystobacterineae</taxon>
        <taxon>Archangiaceae</taxon>
        <taxon>Stigmatella</taxon>
    </lineage>
</organism>
<dbReference type="EMBL" id="FOIJ01000038">
    <property type="protein sequence ID" value="SEU39285.1"/>
    <property type="molecule type" value="Genomic_DNA"/>
</dbReference>
<proteinExistence type="predicted"/>
<feature type="domain" description="Transposase zinc-binding" evidence="1">
    <location>
        <begin position="3"/>
        <end position="60"/>
    </location>
</feature>
<gene>
    <name evidence="2" type="ORF">SAMN05443639_1382</name>
</gene>
<evidence type="ECO:0000259" key="1">
    <source>
        <dbReference type="Pfam" id="PF14319"/>
    </source>
</evidence>
<reference evidence="3" key="1">
    <citation type="submission" date="2016-10" db="EMBL/GenBank/DDBJ databases">
        <authorList>
            <person name="Varghese N."/>
            <person name="Submissions S."/>
        </authorList>
    </citation>
    <scope>NUCLEOTIDE SEQUENCE [LARGE SCALE GENOMIC DNA]</scope>
    <source>
        <strain evidence="3">DSM 16858</strain>
    </source>
</reference>
<dbReference type="InterPro" id="IPR026889">
    <property type="entry name" value="Zn_Tnp"/>
</dbReference>
<dbReference type="Pfam" id="PF14319">
    <property type="entry name" value="Zn_Tnp_IS91"/>
    <property type="match status" value="1"/>
</dbReference>
<sequence length="78" mass="8775">MSLPRYVERDFARYLECGGLSHGFARVRGEGRKVELLVAFSCKGRGLCPSCTAKRAQVTATCRSPFMRVNKDHPAYQH</sequence>
<dbReference type="AlphaFoldDB" id="A0A1I0LIA5"/>
<evidence type="ECO:0000313" key="3">
    <source>
        <dbReference type="Proteomes" id="UP000199181"/>
    </source>
</evidence>
<name>A0A1I0LIA5_9BACT</name>
<accession>A0A1I0LIA5</accession>
<keyword evidence="3" id="KW-1185">Reference proteome</keyword>
<protein>
    <submittedName>
        <fullName evidence="2">Transposase zinc-binding domain-containing protein</fullName>
    </submittedName>
</protein>
<evidence type="ECO:0000313" key="2">
    <source>
        <dbReference type="EMBL" id="SEU39285.1"/>
    </source>
</evidence>